<evidence type="ECO:0000256" key="1">
    <source>
        <dbReference type="ARBA" id="ARBA00010982"/>
    </source>
</evidence>
<dbReference type="InterPro" id="IPR002155">
    <property type="entry name" value="Thiolase"/>
</dbReference>
<proteinExistence type="inferred from homology"/>
<dbReference type="InterPro" id="IPR020616">
    <property type="entry name" value="Thiolase_N"/>
</dbReference>
<reference evidence="8 9" key="1">
    <citation type="submission" date="2018-06" db="EMBL/GenBank/DDBJ databases">
        <authorList>
            <consortium name="Pathogen Informatics"/>
            <person name="Doyle S."/>
        </authorList>
    </citation>
    <scope>NUCLEOTIDE SEQUENCE [LARGE SCALE GENOMIC DNA]</scope>
    <source>
        <strain evidence="8 9">NCTC1542</strain>
    </source>
</reference>
<dbReference type="AlphaFoldDB" id="A0A378UZT2"/>
<keyword evidence="3 4" id="KW-0012">Acyltransferase</keyword>
<dbReference type="EC" id="2.3.1.-" evidence="8"/>
<evidence type="ECO:0000313" key="8">
    <source>
        <dbReference type="EMBL" id="SUA03762.1"/>
    </source>
</evidence>
<feature type="region of interest" description="Disordered" evidence="5">
    <location>
        <begin position="439"/>
        <end position="478"/>
    </location>
</feature>
<name>A0A378UZT2_MYCFO</name>
<feature type="compositionally biased region" description="Polar residues" evidence="5">
    <location>
        <begin position="390"/>
        <end position="400"/>
    </location>
</feature>
<protein>
    <submittedName>
        <fullName evidence="8">Thiolase</fullName>
        <ecNumber evidence="8">2.3.1.-</ecNumber>
    </submittedName>
</protein>
<comment type="similarity">
    <text evidence="1 4">Belongs to the thiolase-like superfamily. Thiolase family.</text>
</comment>
<dbReference type="GO" id="GO:0016747">
    <property type="term" value="F:acyltransferase activity, transferring groups other than amino-acyl groups"/>
    <property type="evidence" value="ECO:0007669"/>
    <property type="project" value="InterPro"/>
</dbReference>
<dbReference type="EMBL" id="UGQY01000004">
    <property type="protein sequence ID" value="SUA03762.1"/>
    <property type="molecule type" value="Genomic_DNA"/>
</dbReference>
<dbReference type="PANTHER" id="PTHR43365:SF1">
    <property type="entry name" value="ACETYL-COA C-ACYLTRANSFERASE"/>
    <property type="match status" value="1"/>
</dbReference>
<dbReference type="Proteomes" id="UP000255389">
    <property type="component" value="Unassembled WGS sequence"/>
</dbReference>
<sequence length="478" mass="50334">MSNSAVIVDAIRTGSGKGKPGGALSGVHPVNLLQQTLQSLLARNEFDPALIDDVIAGCVSQTGEQALNIARTAALAAGLPESVPGTSVDRQCGSSQQAAHFAAQGVLAGAYDIVIACGVESMSRIPMGASSQGQDPNVKPLAARFPDGLVGQGVSAELIAADWNLDREALDAYSARSHRLAAEANQGGDFDNEIIAVTLPDGTTHNTDETVRAATTEQGLAGLRPSFASEEYSSRFPQINWSITAGNSSPLTDAASAVLIMSEDKANELGLRPRARFHSFAVTGSDPLYMLTGVIPATKKVLDRSGLTLEDIDTYEVNEAFAPVPLAWARSLNADPAKLNPRGGAIALGHAWGHREHACSPPWSTTLNAVEHVTGYKPCAKAAAWPTPPSSNGSDDTATNAGRPGAHANPITCAPGRCAVRLRPAGWDWGRRAPIRYRAPSQRDPFGGRLGTPCDQPRRGRNHDGFGNRWTKADAHRQ</sequence>
<dbReference type="SUPFAM" id="SSF53901">
    <property type="entry name" value="Thiolase-like"/>
    <property type="match status" value="2"/>
</dbReference>
<feature type="domain" description="Thiolase C-terminal" evidence="7">
    <location>
        <begin position="272"/>
        <end position="353"/>
    </location>
</feature>
<organism evidence="8 9">
    <name type="scientific">Mycolicibacterium fortuitum</name>
    <name type="common">Mycobacterium fortuitum</name>
    <dbReference type="NCBI Taxonomy" id="1766"/>
    <lineage>
        <taxon>Bacteria</taxon>
        <taxon>Bacillati</taxon>
        <taxon>Actinomycetota</taxon>
        <taxon>Actinomycetes</taxon>
        <taxon>Mycobacteriales</taxon>
        <taxon>Mycobacteriaceae</taxon>
        <taxon>Mycolicibacterium</taxon>
    </lineage>
</organism>
<dbReference type="Pfam" id="PF02803">
    <property type="entry name" value="Thiolase_C"/>
    <property type="match status" value="1"/>
</dbReference>
<evidence type="ECO:0000259" key="6">
    <source>
        <dbReference type="Pfam" id="PF00108"/>
    </source>
</evidence>
<evidence type="ECO:0000313" key="9">
    <source>
        <dbReference type="Proteomes" id="UP000255389"/>
    </source>
</evidence>
<dbReference type="InterPro" id="IPR020617">
    <property type="entry name" value="Thiolase_C"/>
</dbReference>
<feature type="region of interest" description="Disordered" evidence="5">
    <location>
        <begin position="384"/>
        <end position="410"/>
    </location>
</feature>
<keyword evidence="2 4" id="KW-0808">Transferase</keyword>
<dbReference type="NCBIfam" id="TIGR01930">
    <property type="entry name" value="AcCoA-C-Actrans"/>
    <property type="match status" value="1"/>
</dbReference>
<evidence type="ECO:0000256" key="3">
    <source>
        <dbReference type="ARBA" id="ARBA00023315"/>
    </source>
</evidence>
<gene>
    <name evidence="8" type="primary">fadA_4</name>
    <name evidence="8" type="ORF">NCTC1542_05248</name>
</gene>
<feature type="compositionally biased region" description="Basic and acidic residues" evidence="5">
    <location>
        <begin position="456"/>
        <end position="478"/>
    </location>
</feature>
<dbReference type="PANTHER" id="PTHR43365">
    <property type="entry name" value="BLR7806 PROTEIN"/>
    <property type="match status" value="1"/>
</dbReference>
<dbReference type="InterPro" id="IPR016039">
    <property type="entry name" value="Thiolase-like"/>
</dbReference>
<accession>A0A378UZT2</accession>
<dbReference type="CDD" id="cd00751">
    <property type="entry name" value="thiolase"/>
    <property type="match status" value="1"/>
</dbReference>
<evidence type="ECO:0000256" key="4">
    <source>
        <dbReference type="RuleBase" id="RU003557"/>
    </source>
</evidence>
<dbReference type="Pfam" id="PF00108">
    <property type="entry name" value="Thiolase_N"/>
    <property type="match status" value="1"/>
</dbReference>
<evidence type="ECO:0000256" key="5">
    <source>
        <dbReference type="SAM" id="MobiDB-lite"/>
    </source>
</evidence>
<evidence type="ECO:0000256" key="2">
    <source>
        <dbReference type="ARBA" id="ARBA00022679"/>
    </source>
</evidence>
<evidence type="ECO:0000259" key="7">
    <source>
        <dbReference type="Pfam" id="PF02803"/>
    </source>
</evidence>
<dbReference type="Gene3D" id="3.40.47.10">
    <property type="match status" value="2"/>
</dbReference>
<feature type="domain" description="Thiolase N-terminal" evidence="6">
    <location>
        <begin position="6"/>
        <end position="264"/>
    </location>
</feature>